<dbReference type="Proteomes" id="UP000664914">
    <property type="component" value="Chromosome"/>
</dbReference>
<evidence type="ECO:0000313" key="1">
    <source>
        <dbReference type="EMBL" id="QTH19806.1"/>
    </source>
</evidence>
<name>A0A975CYX9_9SPHN</name>
<reference evidence="1" key="2">
    <citation type="submission" date="2021-04" db="EMBL/GenBank/DDBJ databases">
        <title>Isolation and genomic analysis of the ibuprofen-degrading bacterium Sphingomonas strain MPO218.</title>
        <authorList>
            <person name="Aulestia M."/>
            <person name="Flores A."/>
            <person name="Mangas E.L."/>
            <person name="Perez-Pulido A.J."/>
            <person name="Santero E."/>
            <person name="Camacho E.M."/>
        </authorList>
    </citation>
    <scope>NUCLEOTIDE SEQUENCE</scope>
    <source>
        <strain evidence="1">MPO218</strain>
    </source>
</reference>
<dbReference type="EMBL" id="CP059319">
    <property type="protein sequence ID" value="QTH19806.1"/>
    <property type="molecule type" value="Genomic_DNA"/>
</dbReference>
<protein>
    <submittedName>
        <fullName evidence="1">Uncharacterized protein</fullName>
    </submittedName>
</protein>
<proteinExistence type="predicted"/>
<dbReference type="RefSeq" id="WP_208631767.1">
    <property type="nucleotide sequence ID" value="NZ_CP059319.1"/>
</dbReference>
<gene>
    <name evidence="1" type="ORF">HRJ34_15690</name>
</gene>
<dbReference type="AlphaFoldDB" id="A0A975CYX9"/>
<accession>A0A975CYX9</accession>
<evidence type="ECO:0000313" key="2">
    <source>
        <dbReference type="Proteomes" id="UP000664914"/>
    </source>
</evidence>
<reference evidence="1" key="1">
    <citation type="submission" date="2020-07" db="EMBL/GenBank/DDBJ databases">
        <authorList>
            <person name="Camacho E."/>
        </authorList>
    </citation>
    <scope>NUCLEOTIDE SEQUENCE</scope>
    <source>
        <strain evidence="1">MPO218</strain>
    </source>
</reference>
<sequence length="157" mass="18118">MGSRRGPAFFPAWTQTVGSMKATRDAKPDHFGVRVSCDTCRQGRDVDLDAIIARKGPDFSLVNRRSRCRFTPGCRGSNRFFFQHGVMRPLWTQEQVEIWMRADAARRSAEKLGREKVVALLRGRDFRLDPPPRGIDQLLWAVCTDEERWELIRRARG</sequence>
<organism evidence="1 2">
    <name type="scientific">Rhizorhabdus wittichii</name>
    <dbReference type="NCBI Taxonomy" id="160791"/>
    <lineage>
        <taxon>Bacteria</taxon>
        <taxon>Pseudomonadati</taxon>
        <taxon>Pseudomonadota</taxon>
        <taxon>Alphaproteobacteria</taxon>
        <taxon>Sphingomonadales</taxon>
        <taxon>Sphingomonadaceae</taxon>
        <taxon>Rhizorhabdus</taxon>
    </lineage>
</organism>